<organism evidence="2 3">
    <name type="scientific">Yinghuangia soli</name>
    <dbReference type="NCBI Taxonomy" id="2908204"/>
    <lineage>
        <taxon>Bacteria</taxon>
        <taxon>Bacillati</taxon>
        <taxon>Actinomycetota</taxon>
        <taxon>Actinomycetes</taxon>
        <taxon>Kitasatosporales</taxon>
        <taxon>Streptomycetaceae</taxon>
        <taxon>Yinghuangia</taxon>
    </lineage>
</organism>
<protein>
    <submittedName>
        <fullName evidence="2">Uncharacterized protein</fullName>
    </submittedName>
</protein>
<dbReference type="AlphaFoldDB" id="A0AA41Q7S7"/>
<feature type="region of interest" description="Disordered" evidence="1">
    <location>
        <begin position="77"/>
        <end position="98"/>
    </location>
</feature>
<proteinExistence type="predicted"/>
<evidence type="ECO:0000313" key="2">
    <source>
        <dbReference type="EMBL" id="MCF2531747.1"/>
    </source>
</evidence>
<accession>A0AA41Q7S7</accession>
<keyword evidence="3" id="KW-1185">Reference proteome</keyword>
<sequence>MPRPTYATYDDYIARPGAGTPPDDIEQRLTDASRRLDRFLISAVYDVGTDGAPIDADVAEAFAVATCEIARSELRADDGDDGRTVSVTAGPVSMTRSGPDLVLAGEQLPNRALDVLGSLPCDVFRLGVITGACSW</sequence>
<gene>
    <name evidence="2" type="ORF">LZ495_31645</name>
</gene>
<dbReference type="EMBL" id="JAKFHA010000026">
    <property type="protein sequence ID" value="MCF2531747.1"/>
    <property type="molecule type" value="Genomic_DNA"/>
</dbReference>
<dbReference type="RefSeq" id="WP_235056395.1">
    <property type="nucleotide sequence ID" value="NZ_JAKFHA010000026.1"/>
</dbReference>
<reference evidence="2" key="1">
    <citation type="submission" date="2022-01" db="EMBL/GenBank/DDBJ databases">
        <title>Genome-Based Taxonomic Classification of the Phylum Actinobacteria.</title>
        <authorList>
            <person name="Gao Y."/>
        </authorList>
    </citation>
    <scope>NUCLEOTIDE SEQUENCE</scope>
    <source>
        <strain evidence="2">KLBMP 8922</strain>
    </source>
</reference>
<name>A0AA41Q7S7_9ACTN</name>
<evidence type="ECO:0000256" key="1">
    <source>
        <dbReference type="SAM" id="MobiDB-lite"/>
    </source>
</evidence>
<dbReference type="Proteomes" id="UP001165378">
    <property type="component" value="Unassembled WGS sequence"/>
</dbReference>
<evidence type="ECO:0000313" key="3">
    <source>
        <dbReference type="Proteomes" id="UP001165378"/>
    </source>
</evidence>
<comment type="caution">
    <text evidence="2">The sequence shown here is derived from an EMBL/GenBank/DDBJ whole genome shotgun (WGS) entry which is preliminary data.</text>
</comment>
<feature type="region of interest" description="Disordered" evidence="1">
    <location>
        <begin position="1"/>
        <end position="22"/>
    </location>
</feature>